<dbReference type="OrthoDB" id="4048767at2759"/>
<dbReference type="Proteomes" id="UP000019375">
    <property type="component" value="Unassembled WGS sequence"/>
</dbReference>
<dbReference type="EMBL" id="HG316461">
    <property type="protein sequence ID" value="CDF90787.1"/>
    <property type="molecule type" value="Genomic_DNA"/>
</dbReference>
<keyword evidence="2" id="KW-1185">Reference proteome</keyword>
<organism evidence="1 2">
    <name type="scientific">Zygosaccharomyces bailii (strain CLIB 213 / ATCC 58445 / CBS 680 / BCRC 21525 / NBRC 1098 / NCYC 1416 / NRRL Y-2227)</name>
    <dbReference type="NCBI Taxonomy" id="1333698"/>
    <lineage>
        <taxon>Eukaryota</taxon>
        <taxon>Fungi</taxon>
        <taxon>Dikarya</taxon>
        <taxon>Ascomycota</taxon>
        <taxon>Saccharomycotina</taxon>
        <taxon>Saccharomycetes</taxon>
        <taxon>Saccharomycetales</taxon>
        <taxon>Saccharomycetaceae</taxon>
        <taxon>Zygosaccharomyces</taxon>
    </lineage>
</organism>
<name>A0A8J2T9M5_ZYGB2</name>
<evidence type="ECO:0000313" key="2">
    <source>
        <dbReference type="Proteomes" id="UP000019375"/>
    </source>
</evidence>
<evidence type="ECO:0000313" key="1">
    <source>
        <dbReference type="EMBL" id="CDF90787.1"/>
    </source>
</evidence>
<accession>A0A8J2T9M5</accession>
<dbReference type="AlphaFoldDB" id="A0A8J2T9M5"/>
<reference evidence="2" key="1">
    <citation type="journal article" date="2013" name="Genome Announc.">
        <title>Genome sequence of the food spoilage yeast Zygosaccharomyces bailii CLIB 213(T).</title>
        <authorList>
            <person name="Galeote V."/>
            <person name="Bigey F."/>
            <person name="Devillers H."/>
            <person name="Neuveglise C."/>
            <person name="Dequin S."/>
        </authorList>
    </citation>
    <scope>NUCLEOTIDE SEQUENCE [LARGE SCALE GENOMIC DNA]</scope>
    <source>
        <strain evidence="2">CLIB 213 / ATCC 58445 / CBS 680 / CCRC 21525 / NBRC 1098 / NCYC 1416 / NRRL Y-2227</strain>
    </source>
</reference>
<sequence>MSGDIYSSLPCFLFDFEFFPNRNDLHYPIYLYWPSNHLVRGNASARHGYQSRRKNNCSTARKRTHVLHFQDKQRKCRRPTGLDPVYMSGCRLIRFGTFAGIRDTRSTRCPLRGLMHGIFIKPGKTCLCQSFTLCPSPLVRLANSDSLFKIRKSN</sequence>
<protein>
    <submittedName>
        <fullName evidence="1">ZYBA0S08-03004g1_1</fullName>
    </submittedName>
</protein>
<gene>
    <name evidence="1" type="ORF">BN860_03004g</name>
</gene>
<proteinExistence type="predicted"/>